<dbReference type="GO" id="GO:0004519">
    <property type="term" value="F:endonuclease activity"/>
    <property type="evidence" value="ECO:0007669"/>
    <property type="project" value="UniProtKB-KW"/>
</dbReference>
<keyword evidence="6" id="KW-1185">Reference proteome</keyword>
<keyword evidence="5" id="KW-0540">Nuclease</keyword>
<dbReference type="RefSeq" id="WP_087286874.1">
    <property type="nucleotide sequence ID" value="NZ_JAKNHQ010000018.1"/>
</dbReference>
<dbReference type="Gene3D" id="3.90.220.20">
    <property type="entry name" value="DNA methylase specificity domains"/>
    <property type="match status" value="2"/>
</dbReference>
<name>A0ABS9ML92_9FIRM</name>
<dbReference type="CDD" id="cd17513">
    <property type="entry name" value="RMtype1_S_AveSPN6ORF1907P_TRD2-CR2_like"/>
    <property type="match status" value="1"/>
</dbReference>
<dbReference type="GO" id="GO:0016787">
    <property type="term" value="F:hydrolase activity"/>
    <property type="evidence" value="ECO:0007669"/>
    <property type="project" value="UniProtKB-KW"/>
</dbReference>
<dbReference type="EC" id="3.1.21.-" evidence="5"/>
<keyword evidence="2" id="KW-0680">Restriction system</keyword>
<comment type="caution">
    <text evidence="5">The sequence shown here is derived from an EMBL/GenBank/DDBJ whole genome shotgun (WGS) entry which is preliminary data.</text>
</comment>
<organism evidence="5 6">
    <name type="scientific">Anaeromassilibacillus senegalensis</name>
    <dbReference type="NCBI Taxonomy" id="1673717"/>
    <lineage>
        <taxon>Bacteria</taxon>
        <taxon>Bacillati</taxon>
        <taxon>Bacillota</taxon>
        <taxon>Clostridia</taxon>
        <taxon>Eubacteriales</taxon>
        <taxon>Acutalibacteraceae</taxon>
        <taxon>Anaeromassilibacillus</taxon>
    </lineage>
</organism>
<evidence type="ECO:0000313" key="6">
    <source>
        <dbReference type="Proteomes" id="UP001298681"/>
    </source>
</evidence>
<gene>
    <name evidence="5" type="ORF">L0P57_11595</name>
</gene>
<feature type="domain" description="Type I restriction modification DNA specificity" evidence="4">
    <location>
        <begin position="132"/>
        <end position="208"/>
    </location>
</feature>
<evidence type="ECO:0000259" key="4">
    <source>
        <dbReference type="Pfam" id="PF01420"/>
    </source>
</evidence>
<proteinExistence type="inferred from homology"/>
<dbReference type="PANTHER" id="PTHR30408">
    <property type="entry name" value="TYPE-1 RESTRICTION ENZYME ECOKI SPECIFICITY PROTEIN"/>
    <property type="match status" value="1"/>
</dbReference>
<keyword evidence="5" id="KW-0255">Endonuclease</keyword>
<dbReference type="InterPro" id="IPR052021">
    <property type="entry name" value="Type-I_RS_S_subunit"/>
</dbReference>
<evidence type="ECO:0000256" key="2">
    <source>
        <dbReference type="ARBA" id="ARBA00022747"/>
    </source>
</evidence>
<sequence>MRESIKNRIDAVRRGEVPEGYRTERAMLFPNEWGDPVPLNTVLTENKDRNEDLHFGKEDVLSVSGEQGIINQIDLLGRSYAGESVAAYHIVETGDVVYTKSPLKENPYGIIKQNHGVPGIVSTLYAVYHCNSPITGQYLENYFSIDTCLNNYLKPLVKRGAKNDMKVNNEDVLLGRIPLPSLQEQERINEIIAQFDRALELKKKLLEEKRRQKQWLMQKLLDPSSGVRLPGFERSEWIETPLSDLCEFVGGGTPDTSNDEYWHGTIPWISSADLQEGNIRCINATRYITEEAVNNSATKICPENSILIVSRVGVGKIAIAPTALCTSQDFINLVDVKGNLYFVTLQLQREIQRILSMSQGTSIKGIASKEIKAMVIELPARDEQDTIANVLESSDREITLIETEIKAWQQKKKAIMQLLLTGLARVNA</sequence>
<dbReference type="InterPro" id="IPR044946">
    <property type="entry name" value="Restrct_endonuc_typeI_TRD_sf"/>
</dbReference>
<dbReference type="Pfam" id="PF01420">
    <property type="entry name" value="Methylase_S"/>
    <property type="match status" value="2"/>
</dbReference>
<accession>A0ABS9ML92</accession>
<evidence type="ECO:0000256" key="1">
    <source>
        <dbReference type="ARBA" id="ARBA00010923"/>
    </source>
</evidence>
<keyword evidence="3" id="KW-0238">DNA-binding</keyword>
<dbReference type="SUPFAM" id="SSF116734">
    <property type="entry name" value="DNA methylase specificity domain"/>
    <property type="match status" value="2"/>
</dbReference>
<dbReference type="PANTHER" id="PTHR30408:SF12">
    <property type="entry name" value="TYPE I RESTRICTION ENZYME MJAVIII SPECIFICITY SUBUNIT"/>
    <property type="match status" value="1"/>
</dbReference>
<dbReference type="Gene3D" id="1.10.287.1120">
    <property type="entry name" value="Bipartite methylase S protein"/>
    <property type="match status" value="1"/>
</dbReference>
<dbReference type="EMBL" id="JAKNHQ010000018">
    <property type="protein sequence ID" value="MCG4611567.1"/>
    <property type="molecule type" value="Genomic_DNA"/>
</dbReference>
<keyword evidence="5" id="KW-0378">Hydrolase</keyword>
<reference evidence="5 6" key="1">
    <citation type="submission" date="2022-01" db="EMBL/GenBank/DDBJ databases">
        <title>Collection of gut derived symbiotic bacterial strains cultured from healthy donors.</title>
        <authorList>
            <person name="Lin H."/>
            <person name="Kohout C."/>
            <person name="Waligurski E."/>
            <person name="Pamer E.G."/>
        </authorList>
    </citation>
    <scope>NUCLEOTIDE SEQUENCE [LARGE SCALE GENOMIC DNA]</scope>
    <source>
        <strain evidence="5 6">DFI.7.58</strain>
    </source>
</reference>
<protein>
    <submittedName>
        <fullName evidence="5">Restriction endonuclease subunit S</fullName>
        <ecNumber evidence="5">3.1.21.-</ecNumber>
    </submittedName>
</protein>
<evidence type="ECO:0000313" key="5">
    <source>
        <dbReference type="EMBL" id="MCG4611567.1"/>
    </source>
</evidence>
<dbReference type="InterPro" id="IPR000055">
    <property type="entry name" value="Restrct_endonuc_typeI_TRD"/>
</dbReference>
<evidence type="ECO:0000256" key="3">
    <source>
        <dbReference type="ARBA" id="ARBA00023125"/>
    </source>
</evidence>
<dbReference type="Proteomes" id="UP001298681">
    <property type="component" value="Unassembled WGS sequence"/>
</dbReference>
<feature type="domain" description="Type I restriction modification DNA specificity" evidence="4">
    <location>
        <begin position="235"/>
        <end position="405"/>
    </location>
</feature>
<comment type="similarity">
    <text evidence="1">Belongs to the type-I restriction system S methylase family.</text>
</comment>